<dbReference type="InParanoid" id="A8XIC8"/>
<feature type="domain" description="F-box" evidence="2">
    <location>
        <begin position="2"/>
        <end position="50"/>
    </location>
</feature>
<organism evidence="3 4">
    <name type="scientific">Caenorhabditis briggsae</name>
    <dbReference type="NCBI Taxonomy" id="6238"/>
    <lineage>
        <taxon>Eukaryota</taxon>
        <taxon>Metazoa</taxon>
        <taxon>Ecdysozoa</taxon>
        <taxon>Nematoda</taxon>
        <taxon>Chromadorea</taxon>
        <taxon>Rhabditida</taxon>
        <taxon>Rhabditina</taxon>
        <taxon>Rhabditomorpha</taxon>
        <taxon>Rhabditoidea</taxon>
        <taxon>Rhabditidae</taxon>
        <taxon>Peloderinae</taxon>
        <taxon>Caenorhabditis</taxon>
    </lineage>
</organism>
<accession>A8XIC8</accession>
<dbReference type="InterPro" id="IPR001810">
    <property type="entry name" value="F-box_dom"/>
</dbReference>
<dbReference type="Proteomes" id="UP000008549">
    <property type="component" value="Unassembled WGS sequence"/>
</dbReference>
<dbReference type="AlphaFoldDB" id="A8XIC8"/>
<dbReference type="PANTHER" id="PTHR21503:SF52">
    <property type="entry name" value="F-BOX DOMAIN-CONTAINING PROTEIN"/>
    <property type="match status" value="1"/>
</dbReference>
<dbReference type="Pfam" id="PF00646">
    <property type="entry name" value="F-box"/>
    <property type="match status" value="1"/>
</dbReference>
<name>A8XIC8_CAEBR</name>
<protein>
    <submittedName>
        <fullName evidence="3">Protein CBG13633</fullName>
    </submittedName>
</protein>
<feature type="region of interest" description="Disordered" evidence="1">
    <location>
        <begin position="154"/>
        <end position="203"/>
    </location>
</feature>
<dbReference type="PROSITE" id="PS50181">
    <property type="entry name" value="FBOX"/>
    <property type="match status" value="1"/>
</dbReference>
<evidence type="ECO:0000313" key="3">
    <source>
        <dbReference type="EMBL" id="CAP32402.1"/>
    </source>
</evidence>
<evidence type="ECO:0000313" key="4">
    <source>
        <dbReference type="Proteomes" id="UP000008549"/>
    </source>
</evidence>
<dbReference type="PANTHER" id="PTHR21503">
    <property type="entry name" value="F-BOX-CONTAINING HYPOTHETICAL PROTEIN C.ELEGANS"/>
    <property type="match status" value="1"/>
</dbReference>
<reference evidence="3 4" key="1">
    <citation type="journal article" date="2003" name="PLoS Biol.">
        <title>The genome sequence of Caenorhabditis briggsae: a platform for comparative genomics.</title>
        <authorList>
            <person name="Stein L.D."/>
            <person name="Bao Z."/>
            <person name="Blasiar D."/>
            <person name="Blumenthal T."/>
            <person name="Brent M.R."/>
            <person name="Chen N."/>
            <person name="Chinwalla A."/>
            <person name="Clarke L."/>
            <person name="Clee C."/>
            <person name="Coghlan A."/>
            <person name="Coulson A."/>
            <person name="D'Eustachio P."/>
            <person name="Fitch D.H."/>
            <person name="Fulton L.A."/>
            <person name="Fulton R.E."/>
            <person name="Griffiths-Jones S."/>
            <person name="Harris T.W."/>
            <person name="Hillier L.W."/>
            <person name="Kamath R."/>
            <person name="Kuwabara P.E."/>
            <person name="Mardis E.R."/>
            <person name="Marra M.A."/>
            <person name="Miner T.L."/>
            <person name="Minx P."/>
            <person name="Mullikin J.C."/>
            <person name="Plumb R.W."/>
            <person name="Rogers J."/>
            <person name="Schein J.E."/>
            <person name="Sohrmann M."/>
            <person name="Spieth J."/>
            <person name="Stajich J.E."/>
            <person name="Wei C."/>
            <person name="Willey D."/>
            <person name="Wilson R.K."/>
            <person name="Durbin R."/>
            <person name="Waterston R.H."/>
        </authorList>
    </citation>
    <scope>NUCLEOTIDE SEQUENCE [LARGE SCALE GENOMIC DNA]</scope>
    <source>
        <strain evidence="3 4">AF16</strain>
    </source>
</reference>
<dbReference type="EMBL" id="HE601170">
    <property type="protein sequence ID" value="CAP32402.1"/>
    <property type="molecule type" value="Genomic_DNA"/>
</dbReference>
<evidence type="ECO:0000259" key="2">
    <source>
        <dbReference type="PROSITE" id="PS50181"/>
    </source>
</evidence>
<proteinExistence type="predicted"/>
<dbReference type="RefSeq" id="XP_002640495.1">
    <property type="nucleotide sequence ID" value="XM_002640449.1"/>
</dbReference>
<sequence length="203" mass="24079">MPIALLKFPYDLLGEVFKQCNPLELYFLSKCSKKAQKTVKLGGSMNWKICYWGREQILIWRDDLNYIFDPTDKPEDYFKIESCESMKIPKEGAFDMFFYLIETFGMLGEDDYIFMCDAVKVYKDDGTEAWLDVELGDVSKLEFLVWDPDRDMWEDEELVPSDDERYEDEEFDDEEFDDEETEDEEPDEEESDEEGFDGEEPES</sequence>
<evidence type="ECO:0000256" key="1">
    <source>
        <dbReference type="SAM" id="MobiDB-lite"/>
    </source>
</evidence>
<dbReference type="GeneID" id="8582490"/>
<gene>
    <name evidence="3" type="ORF">CBG13633</name>
    <name evidence="3" type="ORF">CBG_13633</name>
</gene>
<dbReference type="HOGENOM" id="CLU_1349970_0_0_1"/>
<dbReference type="CTD" id="8582490"/>
<dbReference type="KEGG" id="cbr:CBG_13633"/>
<keyword evidence="4" id="KW-1185">Reference proteome</keyword>
<reference evidence="3 4" key="2">
    <citation type="journal article" date="2011" name="PLoS Genet.">
        <title>Caenorhabditis briggsae recombinant inbred line genotypes reveal inter-strain incompatibility and the evolution of recombination.</title>
        <authorList>
            <person name="Ross J.A."/>
            <person name="Koboldt D.C."/>
            <person name="Staisch J.E."/>
            <person name="Chamberlin H.M."/>
            <person name="Gupta B.P."/>
            <person name="Miller R.D."/>
            <person name="Baird S.E."/>
            <person name="Haag E.S."/>
        </authorList>
    </citation>
    <scope>NUCLEOTIDE SEQUENCE [LARGE SCALE GENOMIC DNA]</scope>
    <source>
        <strain evidence="3 4">AF16</strain>
    </source>
</reference>